<reference evidence="7 8" key="1">
    <citation type="submission" date="2020-05" db="EMBL/GenBank/DDBJ databases">
        <title>Sulfurimonas marisnigri, sp. nov., and Sulfurimonas baltica, sp. nov., manganese oxide reducing chemolithoautotrophs of the class Epsilonproteobacteria isolated from the pelagic redoxclines of the Black and Baltic Seas and emended description of the genus Sulfurimonas.</title>
        <authorList>
            <person name="Henkel J.V."/>
            <person name="Laudan C."/>
            <person name="Werner J."/>
            <person name="Neu T."/>
            <person name="Plewe S."/>
            <person name="Sproer C."/>
            <person name="Bunk B."/>
            <person name="Schulz-Vogt H.N."/>
        </authorList>
    </citation>
    <scope>NUCLEOTIDE SEQUENCE [LARGE SCALE GENOMIC DNA]</scope>
    <source>
        <strain evidence="7 8">SoZ1</strain>
    </source>
</reference>
<dbReference type="GO" id="GO:0071555">
    <property type="term" value="P:cell wall organization"/>
    <property type="evidence" value="ECO:0007669"/>
    <property type="project" value="TreeGrafter"/>
</dbReference>
<organism evidence="7 8">
    <name type="scientific">Candidatus Sulfurimonas marisnigri</name>
    <dbReference type="NCBI Taxonomy" id="2740405"/>
    <lineage>
        <taxon>Bacteria</taxon>
        <taxon>Pseudomonadati</taxon>
        <taxon>Campylobacterota</taxon>
        <taxon>Epsilonproteobacteria</taxon>
        <taxon>Campylobacterales</taxon>
        <taxon>Sulfurimonadaceae</taxon>
        <taxon>Sulfurimonas</taxon>
    </lineage>
</organism>
<keyword evidence="3 4" id="KW-0472">Membrane</keyword>
<accession>A0A7S7M0M7</accession>
<evidence type="ECO:0000256" key="1">
    <source>
        <dbReference type="ARBA" id="ARBA00004370"/>
    </source>
</evidence>
<dbReference type="InterPro" id="IPR012338">
    <property type="entry name" value="Beta-lactam/transpept-like"/>
</dbReference>
<dbReference type="Gene3D" id="3.40.710.10">
    <property type="entry name" value="DD-peptidase/beta-lactamase superfamily"/>
    <property type="match status" value="1"/>
</dbReference>
<evidence type="ECO:0000313" key="7">
    <source>
        <dbReference type="EMBL" id="QOY54962.1"/>
    </source>
</evidence>
<feature type="transmembrane region" description="Helical" evidence="4">
    <location>
        <begin position="12"/>
        <end position="33"/>
    </location>
</feature>
<dbReference type="Gene3D" id="3.90.1310.10">
    <property type="entry name" value="Penicillin-binding protein 2a (Domain 2)"/>
    <property type="match status" value="1"/>
</dbReference>
<feature type="domain" description="Penicillin-binding protein transpeptidase" evidence="5">
    <location>
        <begin position="270"/>
        <end position="571"/>
    </location>
</feature>
<dbReference type="EMBL" id="CP054493">
    <property type="protein sequence ID" value="QOY54962.1"/>
    <property type="molecule type" value="Genomic_DNA"/>
</dbReference>
<dbReference type="AlphaFoldDB" id="A0A7S7M0M7"/>
<feature type="domain" description="Penicillin-binding protein dimerisation" evidence="6">
    <location>
        <begin position="48"/>
        <end position="211"/>
    </location>
</feature>
<comment type="subcellular location">
    <subcellularLocation>
        <location evidence="1">Membrane</location>
    </subcellularLocation>
</comment>
<dbReference type="SUPFAM" id="SSF56519">
    <property type="entry name" value="Penicillin binding protein dimerisation domain"/>
    <property type="match status" value="1"/>
</dbReference>
<keyword evidence="2" id="KW-0378">Hydrolase</keyword>
<name>A0A7S7M0M7_9BACT</name>
<dbReference type="InterPro" id="IPR050515">
    <property type="entry name" value="Beta-lactam/transpept"/>
</dbReference>
<sequence length="589" mass="66161">MINQNKSKKILLLYVLIALGFLIFLSVMLLTTLKFRDLPSLYTKESSKAVRGSIISADGFHIASTKKLYKAIVNTYYIDPLKKDLFIELFSIYSGIDSQEITKKLNKKRGVVVLSYNIEQKQAQYLKRLAYELRRLKVFIERKSPTTGRTTLHGLSIIESGESREYSYGDLLTPIIGYPHKIEEEGYTYVKGVKGLERRFEDDLQAKQDEQSQGPRDVNSYIILNKKSFSKANINGLDIKLSIPISLQIRVERMLDKMKVELAAKHIMLGIMNSANGEVITLASSNRFLPKAIKKSDYPSLNSGMIEYSFEPGSVIKTITFALLLDKGLINPYDLVNGHNGRFKIGNKVITDEHKFDWLSAENTIVHSSNIGIAQLAQKLSGAEFHEGLKTFGFSKKSTPDLIYEKAGSIPSAIKLNNEIYKATCSYGYGMKANLMQLLRAYSAFNNNGRMITPKIVTSFIDSYERETKSIDEEQIQVIKSSTAHRVKKVLIKTVNEGTGKKAKTEGLVIGGKTGTSHIVEKGRYVRKYNTAFIGFVNDKEQKYTIGVVVVQPKKSQFAAQTSVPVFKKAVEIMIEEGYLTPSKPNIIK</sequence>
<keyword evidence="8" id="KW-1185">Reference proteome</keyword>
<dbReference type="GO" id="GO:0008658">
    <property type="term" value="F:penicillin binding"/>
    <property type="evidence" value="ECO:0007669"/>
    <property type="project" value="InterPro"/>
</dbReference>
<dbReference type="InterPro" id="IPR001460">
    <property type="entry name" value="PCN-bd_Tpept"/>
</dbReference>
<evidence type="ECO:0000259" key="6">
    <source>
        <dbReference type="Pfam" id="PF03717"/>
    </source>
</evidence>
<dbReference type="SUPFAM" id="SSF56601">
    <property type="entry name" value="beta-lactamase/transpeptidase-like"/>
    <property type="match status" value="1"/>
</dbReference>
<dbReference type="KEGG" id="smas:HUE87_01575"/>
<dbReference type="Proteomes" id="UP000593836">
    <property type="component" value="Chromosome"/>
</dbReference>
<evidence type="ECO:0000256" key="4">
    <source>
        <dbReference type="SAM" id="Phobius"/>
    </source>
</evidence>
<dbReference type="GO" id="GO:0004180">
    <property type="term" value="F:carboxypeptidase activity"/>
    <property type="evidence" value="ECO:0007669"/>
    <property type="project" value="UniProtKB-KW"/>
</dbReference>
<dbReference type="Pfam" id="PF00905">
    <property type="entry name" value="Transpeptidase"/>
    <property type="match status" value="1"/>
</dbReference>
<evidence type="ECO:0000259" key="5">
    <source>
        <dbReference type="Pfam" id="PF00905"/>
    </source>
</evidence>
<keyword evidence="4" id="KW-0812">Transmembrane</keyword>
<dbReference type="Pfam" id="PF03717">
    <property type="entry name" value="PBP_dimer"/>
    <property type="match status" value="1"/>
</dbReference>
<protein>
    <submittedName>
        <fullName evidence="7">Penicillin-binding protein 2</fullName>
    </submittedName>
</protein>
<dbReference type="GO" id="GO:0005886">
    <property type="term" value="C:plasma membrane"/>
    <property type="evidence" value="ECO:0007669"/>
    <property type="project" value="TreeGrafter"/>
</dbReference>
<keyword evidence="2" id="KW-0645">Protease</keyword>
<proteinExistence type="predicted"/>
<dbReference type="PANTHER" id="PTHR30627">
    <property type="entry name" value="PEPTIDOGLYCAN D,D-TRANSPEPTIDASE"/>
    <property type="match status" value="1"/>
</dbReference>
<evidence type="ECO:0000256" key="3">
    <source>
        <dbReference type="ARBA" id="ARBA00023136"/>
    </source>
</evidence>
<keyword evidence="4" id="KW-1133">Transmembrane helix</keyword>
<dbReference type="RefSeq" id="WP_194367004.1">
    <property type="nucleotide sequence ID" value="NZ_CP054493.1"/>
</dbReference>
<evidence type="ECO:0000313" key="8">
    <source>
        <dbReference type="Proteomes" id="UP000593836"/>
    </source>
</evidence>
<dbReference type="Gene3D" id="3.30.450.330">
    <property type="match status" value="1"/>
</dbReference>
<dbReference type="InterPro" id="IPR036138">
    <property type="entry name" value="PBP_dimer_sf"/>
</dbReference>
<dbReference type="InterPro" id="IPR005311">
    <property type="entry name" value="PBP_dimer"/>
</dbReference>
<dbReference type="PANTHER" id="PTHR30627:SF1">
    <property type="entry name" value="PEPTIDOGLYCAN D,D-TRANSPEPTIDASE FTSI"/>
    <property type="match status" value="1"/>
</dbReference>
<gene>
    <name evidence="7" type="ORF">HUE87_01575</name>
</gene>
<evidence type="ECO:0000256" key="2">
    <source>
        <dbReference type="ARBA" id="ARBA00022645"/>
    </source>
</evidence>
<keyword evidence="2" id="KW-0121">Carboxypeptidase</keyword>